<evidence type="ECO:0008006" key="3">
    <source>
        <dbReference type="Google" id="ProtNLM"/>
    </source>
</evidence>
<comment type="caution">
    <text evidence="1">The sequence shown here is derived from an EMBL/GenBank/DDBJ whole genome shotgun (WGS) entry which is preliminary data.</text>
</comment>
<proteinExistence type="predicted"/>
<organism evidence="1 2">
    <name type="scientific">Membranihabitans marinus</name>
    <dbReference type="NCBI Taxonomy" id="1227546"/>
    <lineage>
        <taxon>Bacteria</taxon>
        <taxon>Pseudomonadati</taxon>
        <taxon>Bacteroidota</taxon>
        <taxon>Saprospiria</taxon>
        <taxon>Saprospirales</taxon>
        <taxon>Saprospiraceae</taxon>
        <taxon>Membranihabitans</taxon>
    </lineage>
</organism>
<protein>
    <recommendedName>
        <fullName evidence="3">BNR repeat-like domain-containing protein</fullName>
    </recommendedName>
</protein>
<name>A0A953L9S3_9BACT</name>
<evidence type="ECO:0000313" key="2">
    <source>
        <dbReference type="Proteomes" id="UP000753961"/>
    </source>
</evidence>
<evidence type="ECO:0000313" key="1">
    <source>
        <dbReference type="EMBL" id="MBY5956936.1"/>
    </source>
</evidence>
<gene>
    <name evidence="1" type="ORF">KUV50_02235</name>
</gene>
<dbReference type="RefSeq" id="WP_222578450.1">
    <property type="nucleotide sequence ID" value="NZ_JAHVHU010000002.1"/>
</dbReference>
<dbReference type="EMBL" id="JAHVHU010000002">
    <property type="protein sequence ID" value="MBY5956936.1"/>
    <property type="molecule type" value="Genomic_DNA"/>
</dbReference>
<dbReference type="AlphaFoldDB" id="A0A953L9S3"/>
<sequence>MKFHPYARRYCLKWGMSALTPVLLPGIVGRIRRGALLKWNTGPQPQYLDNGRAFMCNPAIYTSVRVWIKNQTIIVDEQSGKEVVYYQGGSCRIESRFGEKDLFSENDGETWSQPVVIATATDTSKTKTLSYPRVFEANPGEIWITTTYAGFAGYLSVRLHEKDFN</sequence>
<dbReference type="Proteomes" id="UP000753961">
    <property type="component" value="Unassembled WGS sequence"/>
</dbReference>
<accession>A0A953L9S3</accession>
<reference evidence="1" key="1">
    <citation type="submission" date="2021-06" db="EMBL/GenBank/DDBJ databases">
        <title>44 bacteria genomes isolated from Dapeng, Shenzhen.</title>
        <authorList>
            <person name="Zheng W."/>
            <person name="Yu S."/>
            <person name="Huang Y."/>
        </authorList>
    </citation>
    <scope>NUCLEOTIDE SEQUENCE</scope>
    <source>
        <strain evidence="1">DP5N28-2</strain>
    </source>
</reference>
<keyword evidence="2" id="KW-1185">Reference proteome</keyword>